<feature type="region of interest" description="Disordered" evidence="1">
    <location>
        <begin position="159"/>
        <end position="188"/>
    </location>
</feature>
<reference evidence="3" key="1">
    <citation type="submission" date="2025-08" db="UniProtKB">
        <authorList>
            <consortium name="Ensembl"/>
        </authorList>
    </citation>
    <scope>IDENTIFICATION</scope>
</reference>
<feature type="compositionally biased region" description="Polar residues" evidence="1">
    <location>
        <begin position="7"/>
        <end position="22"/>
    </location>
</feature>
<dbReference type="Ensembl" id="ENSSANT00000040902.1">
    <property type="protein sequence ID" value="ENSSANP00000038435.1"/>
    <property type="gene ID" value="ENSSANG00000019573.1"/>
</dbReference>
<protein>
    <recommendedName>
        <fullName evidence="2">Retrotransposon gag domain-containing protein</fullName>
    </recommendedName>
</protein>
<feature type="compositionally biased region" description="Low complexity" evidence="1">
    <location>
        <begin position="159"/>
        <end position="172"/>
    </location>
</feature>
<evidence type="ECO:0000313" key="4">
    <source>
        <dbReference type="Proteomes" id="UP000472260"/>
    </source>
</evidence>
<reference evidence="3" key="2">
    <citation type="submission" date="2025-09" db="UniProtKB">
        <authorList>
            <consortium name="Ensembl"/>
        </authorList>
    </citation>
    <scope>IDENTIFICATION</scope>
</reference>
<evidence type="ECO:0000256" key="1">
    <source>
        <dbReference type="SAM" id="MobiDB-lite"/>
    </source>
</evidence>
<accession>A0A671MZF2</accession>
<evidence type="ECO:0000313" key="3">
    <source>
        <dbReference type="Ensembl" id="ENSSANP00000038435.1"/>
    </source>
</evidence>
<organism evidence="3 4">
    <name type="scientific">Sinocyclocheilus anshuiensis</name>
    <dbReference type="NCBI Taxonomy" id="1608454"/>
    <lineage>
        <taxon>Eukaryota</taxon>
        <taxon>Metazoa</taxon>
        <taxon>Chordata</taxon>
        <taxon>Craniata</taxon>
        <taxon>Vertebrata</taxon>
        <taxon>Euteleostomi</taxon>
        <taxon>Actinopterygii</taxon>
        <taxon>Neopterygii</taxon>
        <taxon>Teleostei</taxon>
        <taxon>Ostariophysi</taxon>
        <taxon>Cypriniformes</taxon>
        <taxon>Cyprinidae</taxon>
        <taxon>Cyprininae</taxon>
        <taxon>Sinocyclocheilus</taxon>
    </lineage>
</organism>
<dbReference type="AlphaFoldDB" id="A0A671MZF2"/>
<feature type="domain" description="Retrotransposon gag" evidence="2">
    <location>
        <begin position="109"/>
        <end position="162"/>
    </location>
</feature>
<name>A0A671MZF2_9TELE</name>
<sequence length="225" mass="24259">PIKPAISSHSTQHSSVRTNTSMDPRLPSTAEVLEELVGALRTSLTPVTTPSSASVSPMALPASYAGDAAVCGGFLLQVDLFLEVQPQKFTTERSKVAFLISLLNGNTAIINSYDAFKNNFKEVFGSTTGELSVSDQHLRLRQGSSTTREYTLQFHTLAATTSTQPTSSPGAPSRDDSGKAARATSVTPLAPNLLRRAAQKGRRTFPPPSVRPFWAQYMKYRALDT</sequence>
<evidence type="ECO:0000259" key="2">
    <source>
        <dbReference type="Pfam" id="PF03732"/>
    </source>
</evidence>
<dbReference type="Pfam" id="PF03732">
    <property type="entry name" value="Retrotrans_gag"/>
    <property type="match status" value="1"/>
</dbReference>
<feature type="region of interest" description="Disordered" evidence="1">
    <location>
        <begin position="1"/>
        <end position="25"/>
    </location>
</feature>
<dbReference type="Proteomes" id="UP000472260">
    <property type="component" value="Unassembled WGS sequence"/>
</dbReference>
<keyword evidence="4" id="KW-1185">Reference proteome</keyword>
<dbReference type="InterPro" id="IPR005162">
    <property type="entry name" value="Retrotrans_gag_dom"/>
</dbReference>
<proteinExistence type="predicted"/>